<dbReference type="OrthoDB" id="161024at2"/>
<dbReference type="AlphaFoldDB" id="A0A0M9BJT6"/>
<dbReference type="InterPro" id="IPR002798">
    <property type="entry name" value="SpoIIM-like"/>
</dbReference>
<feature type="transmembrane region" description="Helical" evidence="1">
    <location>
        <begin position="94"/>
        <end position="112"/>
    </location>
</feature>
<feature type="transmembrane region" description="Helical" evidence="1">
    <location>
        <begin position="132"/>
        <end position="152"/>
    </location>
</feature>
<evidence type="ECO:0000313" key="3">
    <source>
        <dbReference type="Proteomes" id="UP000037688"/>
    </source>
</evidence>
<keyword evidence="3" id="KW-1185">Reference proteome</keyword>
<accession>A0A0M9BJT6</accession>
<evidence type="ECO:0000256" key="1">
    <source>
        <dbReference type="SAM" id="Phobius"/>
    </source>
</evidence>
<gene>
    <name evidence="2" type="ORF">AMS66_25835</name>
</gene>
<keyword evidence="1" id="KW-0472">Membrane</keyword>
<dbReference type="PATRIC" id="fig|1705561.3.peg.5424"/>
<dbReference type="Proteomes" id="UP000037688">
    <property type="component" value="Unassembled WGS sequence"/>
</dbReference>
<dbReference type="EMBL" id="LITU01000080">
    <property type="protein sequence ID" value="KOY13643.1"/>
    <property type="molecule type" value="Genomic_DNA"/>
</dbReference>
<keyword evidence="1" id="KW-0812">Transmembrane</keyword>
<protein>
    <recommendedName>
        <fullName evidence="4">Stage II sporulation protein M</fullName>
    </recommendedName>
</protein>
<dbReference type="PANTHER" id="PTHR35337:SF1">
    <property type="entry name" value="SLR1478 PROTEIN"/>
    <property type="match status" value="1"/>
</dbReference>
<organism evidence="2 3">
    <name type="scientific">Paenibacillus xylanivorans</name>
    <dbReference type="NCBI Taxonomy" id="1705561"/>
    <lineage>
        <taxon>Bacteria</taxon>
        <taxon>Bacillati</taxon>
        <taxon>Bacillota</taxon>
        <taxon>Bacilli</taxon>
        <taxon>Bacillales</taxon>
        <taxon>Paenibacillaceae</taxon>
        <taxon>Paenibacillus</taxon>
    </lineage>
</organism>
<feature type="transmembrane region" description="Helical" evidence="1">
    <location>
        <begin position="12"/>
        <end position="34"/>
    </location>
</feature>
<sequence>MLKFSTFLRALGSIRGALIWSIVLFVVGIGTGWVSTGPLEDILLNQIGGLREVSERLEQGSNVQWNFFLFIFFNNAIKSVLVIYAGIFFGILPVIFLLINGMVIGFLVHTTMNYGASLFDIVVKGLLPHGIIEIPVIIIACAFGLRFGGLVLKSLIQFGGEKRNMIGSQWSAFMRTTVTASFWIVILLFVAAIIESTLTYSLVRG</sequence>
<name>A0A0M9BJT6_9BACL</name>
<keyword evidence="1" id="KW-1133">Transmembrane helix</keyword>
<reference evidence="2 3" key="1">
    <citation type="submission" date="2015-08" db="EMBL/GenBank/DDBJ databases">
        <title>Draft genome sequence of cellulolytic and xylanolytic Paenibacillus sp. A59, isolated from a decaying forest soil from Patagonia, Argentina.</title>
        <authorList>
            <person name="Ghio S."/>
            <person name="Caceres A.M."/>
            <person name="Talia P."/>
            <person name="Grasso D."/>
            <person name="Campos E."/>
        </authorList>
    </citation>
    <scope>NUCLEOTIDE SEQUENCE [LARGE SCALE GENOMIC DNA]</scope>
    <source>
        <strain evidence="2 3">A59</strain>
    </source>
</reference>
<feature type="transmembrane region" description="Helical" evidence="1">
    <location>
        <begin position="67"/>
        <end position="87"/>
    </location>
</feature>
<dbReference type="PANTHER" id="PTHR35337">
    <property type="entry name" value="SLR1478 PROTEIN"/>
    <property type="match status" value="1"/>
</dbReference>
<comment type="caution">
    <text evidence="2">The sequence shown here is derived from an EMBL/GenBank/DDBJ whole genome shotgun (WGS) entry which is preliminary data.</text>
</comment>
<evidence type="ECO:0008006" key="4">
    <source>
        <dbReference type="Google" id="ProtNLM"/>
    </source>
</evidence>
<dbReference type="RefSeq" id="WP_053783529.1">
    <property type="nucleotide sequence ID" value="NZ_LITU01000080.1"/>
</dbReference>
<feature type="transmembrane region" description="Helical" evidence="1">
    <location>
        <begin position="172"/>
        <end position="194"/>
    </location>
</feature>
<evidence type="ECO:0000313" key="2">
    <source>
        <dbReference type="EMBL" id="KOY13643.1"/>
    </source>
</evidence>
<proteinExistence type="predicted"/>
<dbReference type="Pfam" id="PF01944">
    <property type="entry name" value="SpoIIM"/>
    <property type="match status" value="1"/>
</dbReference>